<dbReference type="PANTHER" id="PTHR30250">
    <property type="entry name" value="PST FAMILY PREDICTED COLANIC ACID TRANSPORTER"/>
    <property type="match status" value="1"/>
</dbReference>
<dbReference type="InterPro" id="IPR002797">
    <property type="entry name" value="Polysacc_synth"/>
</dbReference>
<feature type="transmembrane region" description="Helical" evidence="6">
    <location>
        <begin position="496"/>
        <end position="525"/>
    </location>
</feature>
<feature type="transmembrane region" description="Helical" evidence="6">
    <location>
        <begin position="245"/>
        <end position="265"/>
    </location>
</feature>
<keyword evidence="8" id="KW-1185">Reference proteome</keyword>
<feature type="transmembrane region" description="Helical" evidence="6">
    <location>
        <begin position="12"/>
        <end position="34"/>
    </location>
</feature>
<comment type="caution">
    <text evidence="7">The sequence shown here is derived from an EMBL/GenBank/DDBJ whole genome shotgun (WGS) entry which is preliminary data.</text>
</comment>
<comment type="subcellular location">
    <subcellularLocation>
        <location evidence="1">Cell membrane</location>
        <topology evidence="1">Multi-pass membrane protein</topology>
    </subcellularLocation>
</comment>
<dbReference type="EMBL" id="BAAADJ010000023">
    <property type="protein sequence ID" value="GAA0332651.1"/>
    <property type="molecule type" value="Genomic_DNA"/>
</dbReference>
<feature type="transmembrane region" description="Helical" evidence="6">
    <location>
        <begin position="298"/>
        <end position="317"/>
    </location>
</feature>
<dbReference type="PANTHER" id="PTHR30250:SF21">
    <property type="entry name" value="LIPID II FLIPPASE MURJ"/>
    <property type="match status" value="1"/>
</dbReference>
<evidence type="ECO:0000256" key="1">
    <source>
        <dbReference type="ARBA" id="ARBA00004651"/>
    </source>
</evidence>
<feature type="transmembrane region" description="Helical" evidence="6">
    <location>
        <begin position="337"/>
        <end position="355"/>
    </location>
</feature>
<accession>A0ABP3G2N7</accession>
<keyword evidence="4 6" id="KW-1133">Transmembrane helix</keyword>
<dbReference type="PIRSF" id="PIRSF038958">
    <property type="entry name" value="PG_synth_SpoVB"/>
    <property type="match status" value="1"/>
</dbReference>
<dbReference type="Proteomes" id="UP001500782">
    <property type="component" value="Unassembled WGS sequence"/>
</dbReference>
<name>A0ABP3G2N7_9BACI</name>
<feature type="transmembrane region" description="Helical" evidence="6">
    <location>
        <begin position="88"/>
        <end position="110"/>
    </location>
</feature>
<gene>
    <name evidence="7" type="ORF">GCM10008967_24150</name>
</gene>
<feature type="transmembrane region" description="Helical" evidence="6">
    <location>
        <begin position="459"/>
        <end position="484"/>
    </location>
</feature>
<feature type="transmembrane region" description="Helical" evidence="6">
    <location>
        <begin position="430"/>
        <end position="447"/>
    </location>
</feature>
<evidence type="ECO:0000256" key="5">
    <source>
        <dbReference type="ARBA" id="ARBA00023136"/>
    </source>
</evidence>
<evidence type="ECO:0000313" key="8">
    <source>
        <dbReference type="Proteomes" id="UP001500782"/>
    </source>
</evidence>
<feature type="transmembrane region" description="Helical" evidence="6">
    <location>
        <begin position="375"/>
        <end position="396"/>
    </location>
</feature>
<feature type="transmembrane region" description="Helical" evidence="6">
    <location>
        <begin position="172"/>
        <end position="190"/>
    </location>
</feature>
<feature type="transmembrane region" description="Helical" evidence="6">
    <location>
        <begin position="196"/>
        <end position="217"/>
    </location>
</feature>
<keyword evidence="5 6" id="KW-0472">Membrane</keyword>
<feature type="transmembrane region" description="Helical" evidence="6">
    <location>
        <begin position="130"/>
        <end position="151"/>
    </location>
</feature>
<proteinExistence type="predicted"/>
<dbReference type="CDD" id="cd13124">
    <property type="entry name" value="MATE_SpoVB_like"/>
    <property type="match status" value="1"/>
</dbReference>
<evidence type="ECO:0000256" key="2">
    <source>
        <dbReference type="ARBA" id="ARBA00022475"/>
    </source>
</evidence>
<evidence type="ECO:0000256" key="3">
    <source>
        <dbReference type="ARBA" id="ARBA00022692"/>
    </source>
</evidence>
<reference evidence="8" key="1">
    <citation type="journal article" date="2019" name="Int. J. Syst. Evol. Microbiol.">
        <title>The Global Catalogue of Microorganisms (GCM) 10K type strain sequencing project: providing services to taxonomists for standard genome sequencing and annotation.</title>
        <authorList>
            <consortium name="The Broad Institute Genomics Platform"/>
            <consortium name="The Broad Institute Genome Sequencing Center for Infectious Disease"/>
            <person name="Wu L."/>
            <person name="Ma J."/>
        </authorList>
    </citation>
    <scope>NUCLEOTIDE SEQUENCE [LARGE SCALE GENOMIC DNA]</scope>
    <source>
        <strain evidence="8">JCM 9731</strain>
    </source>
</reference>
<dbReference type="InterPro" id="IPR050833">
    <property type="entry name" value="Poly_Biosynth_Transport"/>
</dbReference>
<evidence type="ECO:0000313" key="7">
    <source>
        <dbReference type="EMBL" id="GAA0332651.1"/>
    </source>
</evidence>
<dbReference type="Pfam" id="PF01943">
    <property type="entry name" value="Polysacc_synt"/>
    <property type="match status" value="1"/>
</dbReference>
<dbReference type="RefSeq" id="WP_343799389.1">
    <property type="nucleotide sequence ID" value="NZ_BAAADJ010000023.1"/>
</dbReference>
<keyword evidence="2" id="KW-1003">Cell membrane</keyword>
<evidence type="ECO:0000256" key="6">
    <source>
        <dbReference type="SAM" id="Phobius"/>
    </source>
</evidence>
<evidence type="ECO:0000256" key="4">
    <source>
        <dbReference type="ARBA" id="ARBA00022989"/>
    </source>
</evidence>
<keyword evidence="3 6" id="KW-0812">Transmembrane</keyword>
<sequence>MSSNLIRGTFILTLGTFLSKFLGLFYVIPFYSIIGKEGTALYTYGYVPYTIAISVATAGVPLAVSKFVSKYNALEEYEMGQRIFRSGISLMLITGVISFLLLFALAPVFADIIIPEDEGFLSSRSDVIGVIRAVSFALILVPILSLIRGFFQGHESMGPSAVSQVVEQIVRIVFLLAASYAVINIFNGELSTAVNFATFAAFIGAIGGLAVLGWYWIKRRSHMNTLFSKSKGQIHMTTWEMYKELLTYAGPFVLVGIANPLYQFIDQLTFNNAMVEAGIEKEQAETILGILNFSTHKLILIPVTLAIALSLTLVPVITKTFVQQNFHSLHNQLTQTFQILLFLTIPACVGLLVLAEPMYTLFYENLSEGTHILAIYAPVAILFALFSVTAAILQGVDEQRYTLLSLLVGLLIKLSLNIPLIHWLQADGSILATALGYSAAILINLFVIKRTANFQFGKVFRMSLLILILTAFMALAVFSTSYIMEIFFEPVSKIQALMIVLPSVFMGLLAYGLISLKLGLVAKLFPSQYQRLKAKLLG</sequence>
<organism evidence="7 8">
    <name type="scientific">Bacillus carboniphilus</name>
    <dbReference type="NCBI Taxonomy" id="86663"/>
    <lineage>
        <taxon>Bacteria</taxon>
        <taxon>Bacillati</taxon>
        <taxon>Bacillota</taxon>
        <taxon>Bacilli</taxon>
        <taxon>Bacillales</taxon>
        <taxon>Bacillaceae</taxon>
        <taxon>Bacillus</taxon>
    </lineage>
</organism>
<protein>
    <submittedName>
        <fullName evidence="7">Polysaccharide biosynthesis protein</fullName>
    </submittedName>
</protein>
<feature type="transmembrane region" description="Helical" evidence="6">
    <location>
        <begin position="403"/>
        <end position="424"/>
    </location>
</feature>
<dbReference type="InterPro" id="IPR024923">
    <property type="entry name" value="PG_synth_SpoVB"/>
</dbReference>
<feature type="transmembrane region" description="Helical" evidence="6">
    <location>
        <begin position="46"/>
        <end position="68"/>
    </location>
</feature>